<dbReference type="Gene3D" id="1.10.10.10">
    <property type="entry name" value="Winged helix-like DNA-binding domain superfamily/Winged helix DNA-binding domain"/>
    <property type="match status" value="1"/>
</dbReference>
<protein>
    <submittedName>
        <fullName evidence="2">MarR family transcriptional regulator</fullName>
    </submittedName>
</protein>
<evidence type="ECO:0000259" key="1">
    <source>
        <dbReference type="PROSITE" id="PS50995"/>
    </source>
</evidence>
<dbReference type="InterPro" id="IPR036388">
    <property type="entry name" value="WH-like_DNA-bd_sf"/>
</dbReference>
<dbReference type="GO" id="GO:0006950">
    <property type="term" value="P:response to stress"/>
    <property type="evidence" value="ECO:0007669"/>
    <property type="project" value="TreeGrafter"/>
</dbReference>
<dbReference type="Proteomes" id="UP000598467">
    <property type="component" value="Unassembled WGS sequence"/>
</dbReference>
<name>A0A926P6P6_9HYPH</name>
<dbReference type="InterPro" id="IPR039422">
    <property type="entry name" value="MarR/SlyA-like"/>
</dbReference>
<sequence length="160" mass="17394">MRKDKSDGQTGVPEAGEGKRGEEGYLGYLLRQAANASHNRVAHVLADLDMTPPQFSVLTMIAAYPGISNADIARLALLTPQTVSVIIANLEKGGSISRRPHAVHGRIKQLDLTEHGRKLLSEARERVHTVEQELLGCVPEKDVPAVRRWLAAVAKTMAES</sequence>
<dbReference type="RefSeq" id="WP_190293933.1">
    <property type="nucleotide sequence ID" value="NZ_JABFCZ010000033.1"/>
</dbReference>
<dbReference type="InterPro" id="IPR036390">
    <property type="entry name" value="WH_DNA-bd_sf"/>
</dbReference>
<dbReference type="InterPro" id="IPR000835">
    <property type="entry name" value="HTH_MarR-typ"/>
</dbReference>
<feature type="domain" description="HTH marR-type" evidence="1">
    <location>
        <begin position="23"/>
        <end position="155"/>
    </location>
</feature>
<dbReference type="SUPFAM" id="SSF46785">
    <property type="entry name" value="Winged helix' DNA-binding domain"/>
    <property type="match status" value="1"/>
</dbReference>
<dbReference type="Pfam" id="PF12802">
    <property type="entry name" value="MarR_2"/>
    <property type="match status" value="1"/>
</dbReference>
<proteinExistence type="predicted"/>
<comment type="caution">
    <text evidence="2">The sequence shown here is derived from an EMBL/GenBank/DDBJ whole genome shotgun (WGS) entry which is preliminary data.</text>
</comment>
<dbReference type="PROSITE" id="PS50995">
    <property type="entry name" value="HTH_MARR_2"/>
    <property type="match status" value="1"/>
</dbReference>
<gene>
    <name evidence="2" type="ORF">HK439_23520</name>
</gene>
<dbReference type="EMBL" id="JABFCZ010000033">
    <property type="protein sequence ID" value="MBD1549242.1"/>
    <property type="molecule type" value="Genomic_DNA"/>
</dbReference>
<evidence type="ECO:0000313" key="3">
    <source>
        <dbReference type="Proteomes" id="UP000598467"/>
    </source>
</evidence>
<dbReference type="SMART" id="SM00347">
    <property type="entry name" value="HTH_MARR"/>
    <property type="match status" value="1"/>
</dbReference>
<accession>A0A926P6P6</accession>
<organism evidence="2 3">
    <name type="scientific">Roseibium aggregatum</name>
    <dbReference type="NCBI Taxonomy" id="187304"/>
    <lineage>
        <taxon>Bacteria</taxon>
        <taxon>Pseudomonadati</taxon>
        <taxon>Pseudomonadota</taxon>
        <taxon>Alphaproteobacteria</taxon>
        <taxon>Hyphomicrobiales</taxon>
        <taxon>Stappiaceae</taxon>
        <taxon>Roseibium</taxon>
    </lineage>
</organism>
<dbReference type="GO" id="GO:0003700">
    <property type="term" value="F:DNA-binding transcription factor activity"/>
    <property type="evidence" value="ECO:0007669"/>
    <property type="project" value="InterPro"/>
</dbReference>
<reference evidence="2" key="1">
    <citation type="submission" date="2020-05" db="EMBL/GenBank/DDBJ databases">
        <title>Identification of trans-AT polyketide cluster in two marine bacteria, producers of a novel glutaramide-containing polyketide sesbanimide D and analogs.</title>
        <authorList>
            <person name="Kacar D."/>
            <person name="Rodriguez P."/>
            <person name="Canedo L."/>
            <person name="Gonzalez E."/>
            <person name="Galan B."/>
            <person name="De La Calle F."/>
            <person name="Garcia J.L."/>
        </authorList>
    </citation>
    <scope>NUCLEOTIDE SEQUENCE</scope>
    <source>
        <strain evidence="2">PHM038</strain>
    </source>
</reference>
<dbReference type="AlphaFoldDB" id="A0A926P6P6"/>
<dbReference type="PANTHER" id="PTHR33164">
    <property type="entry name" value="TRANSCRIPTIONAL REGULATOR, MARR FAMILY"/>
    <property type="match status" value="1"/>
</dbReference>
<dbReference type="PANTHER" id="PTHR33164:SF43">
    <property type="entry name" value="HTH-TYPE TRANSCRIPTIONAL REPRESSOR YETL"/>
    <property type="match status" value="1"/>
</dbReference>
<evidence type="ECO:0000313" key="2">
    <source>
        <dbReference type="EMBL" id="MBD1549242.1"/>
    </source>
</evidence>